<keyword evidence="3" id="KW-1185">Reference proteome</keyword>
<organism evidence="2 3">
    <name type="scientific">Methylophaga aminisulfidivorans MP</name>
    <dbReference type="NCBI Taxonomy" id="1026882"/>
    <lineage>
        <taxon>Bacteria</taxon>
        <taxon>Pseudomonadati</taxon>
        <taxon>Pseudomonadota</taxon>
        <taxon>Gammaproteobacteria</taxon>
        <taxon>Thiotrichales</taxon>
        <taxon>Piscirickettsiaceae</taxon>
        <taxon>Methylophaga</taxon>
    </lineage>
</organism>
<reference evidence="2 3" key="1">
    <citation type="journal article" date="2011" name="J. Bacteriol.">
        <title>Draft genome sequence of Methylophaga aminisulfidivorans MP T.</title>
        <authorList>
            <person name="Han G.H."/>
            <person name="Kim W."/>
            <person name="Chun J."/>
            <person name="Kim S.W."/>
        </authorList>
    </citation>
    <scope>NUCLEOTIDE SEQUENCE [LARGE SCALE GENOMIC DNA]</scope>
    <source>
        <strain evidence="3">MP(T)</strain>
    </source>
</reference>
<dbReference type="EMBL" id="AFIG01000001">
    <property type="protein sequence ID" value="EGL55048.1"/>
    <property type="molecule type" value="Genomic_DNA"/>
</dbReference>
<sequence length="102" mass="11737">MKLLVNFIQILIIGVIVYPIYYVWETQHIDNFCREITPGMSDKKLIELVKEYHVTLIGFDENEADKGKWLAQVKAKSSFSDYRCEIGGIANKVAHASIMEEK</sequence>
<proteinExistence type="predicted"/>
<keyword evidence="1" id="KW-1133">Transmembrane helix</keyword>
<dbReference type="OrthoDB" id="5609495at2"/>
<feature type="transmembrane region" description="Helical" evidence="1">
    <location>
        <begin position="6"/>
        <end position="24"/>
    </location>
</feature>
<gene>
    <name evidence="2" type="ORF">MAMP_02042</name>
</gene>
<dbReference type="Proteomes" id="UP000003544">
    <property type="component" value="Unassembled WGS sequence"/>
</dbReference>
<evidence type="ECO:0000313" key="2">
    <source>
        <dbReference type="EMBL" id="EGL55048.1"/>
    </source>
</evidence>
<evidence type="ECO:0000256" key="1">
    <source>
        <dbReference type="SAM" id="Phobius"/>
    </source>
</evidence>
<dbReference type="AlphaFoldDB" id="F5SXB6"/>
<name>F5SXB6_9GAMM</name>
<dbReference type="RefSeq" id="WP_007144934.1">
    <property type="nucleotide sequence ID" value="NZ_AFIG01000001.1"/>
</dbReference>
<protein>
    <submittedName>
        <fullName evidence="2">Uncharacterized protein</fullName>
    </submittedName>
</protein>
<keyword evidence="1" id="KW-0472">Membrane</keyword>
<evidence type="ECO:0000313" key="3">
    <source>
        <dbReference type="Proteomes" id="UP000003544"/>
    </source>
</evidence>
<accession>F5SXB6</accession>
<keyword evidence="1" id="KW-0812">Transmembrane</keyword>
<comment type="caution">
    <text evidence="2">The sequence shown here is derived from an EMBL/GenBank/DDBJ whole genome shotgun (WGS) entry which is preliminary data.</text>
</comment>